<dbReference type="AlphaFoldDB" id="A0A183SL75"/>
<comment type="cofactor">
    <cofactor evidence="1 2">
        <name>Zn(2+)</name>
        <dbReference type="ChEBI" id="CHEBI:29105"/>
    </cofactor>
    <text evidence="1 2">Binds 1 zinc ion per subunit.</text>
</comment>
<evidence type="ECO:0000313" key="4">
    <source>
        <dbReference type="EMBL" id="VDL91358.1"/>
    </source>
</evidence>
<feature type="active site" evidence="1">
    <location>
        <position position="24"/>
    </location>
</feature>
<feature type="binding site" evidence="1">
    <location>
        <position position="33"/>
    </location>
    <ligand>
        <name>Zn(2+)</name>
        <dbReference type="ChEBI" id="CHEBI:29105"/>
        <note>catalytic</note>
    </ligand>
</feature>
<organism evidence="6">
    <name type="scientific">Schistocephalus solidus</name>
    <name type="common">Tapeworm</name>
    <dbReference type="NCBI Taxonomy" id="70667"/>
    <lineage>
        <taxon>Eukaryota</taxon>
        <taxon>Metazoa</taxon>
        <taxon>Spiralia</taxon>
        <taxon>Lophotrochozoa</taxon>
        <taxon>Platyhelminthes</taxon>
        <taxon>Cestoda</taxon>
        <taxon>Eucestoda</taxon>
        <taxon>Diphyllobothriidea</taxon>
        <taxon>Diphyllobothriidae</taxon>
        <taxon>Schistocephalus</taxon>
    </lineage>
</organism>
<gene>
    <name evidence="4" type="ORF">SSLN_LOCUS4973</name>
</gene>
<dbReference type="EMBL" id="UYSU01033070">
    <property type="protein sequence ID" value="VDL91358.1"/>
    <property type="molecule type" value="Genomic_DNA"/>
</dbReference>
<accession>A0A183SL75</accession>
<dbReference type="Proteomes" id="UP000275846">
    <property type="component" value="Unassembled WGS sequence"/>
</dbReference>
<comment type="caution">
    <text evidence="1">Lacks conserved residue(s) required for the propagation of feature annotation.</text>
</comment>
<dbReference type="GO" id="GO:0004222">
    <property type="term" value="F:metalloendopeptidase activity"/>
    <property type="evidence" value="ECO:0007669"/>
    <property type="project" value="UniProtKB-UniRule"/>
</dbReference>
<keyword evidence="5" id="KW-1185">Reference proteome</keyword>
<dbReference type="PANTHER" id="PTHR10127:SF850">
    <property type="entry name" value="METALLOENDOPEPTIDASE"/>
    <property type="match status" value="1"/>
</dbReference>
<name>A0A183SL75_SCHSO</name>
<evidence type="ECO:0000256" key="1">
    <source>
        <dbReference type="PROSITE-ProRule" id="PRU01211"/>
    </source>
</evidence>
<keyword evidence="1 2" id="KW-0479">Metal-binding</keyword>
<protein>
    <recommendedName>
        <fullName evidence="2">Metalloendopeptidase</fullName>
        <ecNumber evidence="2">3.4.24.-</ecNumber>
    </recommendedName>
</protein>
<evidence type="ECO:0000256" key="2">
    <source>
        <dbReference type="RuleBase" id="RU361183"/>
    </source>
</evidence>
<dbReference type="GO" id="GO:0006508">
    <property type="term" value="P:proteolysis"/>
    <property type="evidence" value="ECO:0007669"/>
    <property type="project" value="UniProtKB-KW"/>
</dbReference>
<dbReference type="PANTHER" id="PTHR10127">
    <property type="entry name" value="DISCOIDIN, CUB, EGF, LAMININ , AND ZINC METALLOPROTEASE DOMAIN CONTAINING"/>
    <property type="match status" value="1"/>
</dbReference>
<dbReference type="InterPro" id="IPR001506">
    <property type="entry name" value="Peptidase_M12A"/>
</dbReference>
<dbReference type="PRINTS" id="PR00480">
    <property type="entry name" value="ASTACIN"/>
</dbReference>
<keyword evidence="1 2" id="KW-0862">Zinc</keyword>
<proteinExistence type="predicted"/>
<feature type="binding site" evidence="1">
    <location>
        <position position="23"/>
    </location>
    <ligand>
        <name>Zn(2+)</name>
        <dbReference type="ChEBI" id="CHEBI:29105"/>
        <note>catalytic</note>
    </ligand>
</feature>
<dbReference type="GO" id="GO:0008270">
    <property type="term" value="F:zinc ion binding"/>
    <property type="evidence" value="ECO:0007669"/>
    <property type="project" value="UniProtKB-UniRule"/>
</dbReference>
<dbReference type="PROSITE" id="PS51864">
    <property type="entry name" value="ASTACIN"/>
    <property type="match status" value="1"/>
</dbReference>
<dbReference type="SUPFAM" id="SSF55486">
    <property type="entry name" value="Metalloproteases ('zincins'), catalytic domain"/>
    <property type="match status" value="1"/>
</dbReference>
<dbReference type="STRING" id="70667.A0A183SL75"/>
<evidence type="ECO:0000313" key="5">
    <source>
        <dbReference type="Proteomes" id="UP000275846"/>
    </source>
</evidence>
<keyword evidence="1 2" id="KW-0482">Metalloprotease</keyword>
<dbReference type="Pfam" id="PF01400">
    <property type="entry name" value="Astacin"/>
    <property type="match status" value="1"/>
</dbReference>
<dbReference type="WBParaSite" id="SSLN_0000513201-mRNA-1">
    <property type="protein sequence ID" value="SSLN_0000513201-mRNA-1"/>
    <property type="gene ID" value="SSLN_0000513201"/>
</dbReference>
<feature type="domain" description="Peptidase M12A" evidence="3">
    <location>
        <begin position="1"/>
        <end position="128"/>
    </location>
</feature>
<keyword evidence="1 2" id="KW-0378">Hydrolase</keyword>
<dbReference type="OrthoDB" id="431034at2759"/>
<evidence type="ECO:0000313" key="6">
    <source>
        <dbReference type="WBParaSite" id="SSLN_0000513201-mRNA-1"/>
    </source>
</evidence>
<dbReference type="InterPro" id="IPR034035">
    <property type="entry name" value="Astacin-like_dom"/>
</dbReference>
<reference evidence="6" key="1">
    <citation type="submission" date="2016-06" db="UniProtKB">
        <authorList>
            <consortium name="WormBaseParasite"/>
        </authorList>
    </citation>
    <scope>IDENTIFICATION</scope>
</reference>
<keyword evidence="1 2" id="KW-0645">Protease</keyword>
<dbReference type="CDD" id="cd04280">
    <property type="entry name" value="ZnMc_astacin_like"/>
    <property type="match status" value="1"/>
</dbReference>
<reference evidence="4 5" key="2">
    <citation type="submission" date="2018-11" db="EMBL/GenBank/DDBJ databases">
        <authorList>
            <consortium name="Pathogen Informatics"/>
        </authorList>
    </citation>
    <scope>NUCLEOTIDE SEQUENCE [LARGE SCALE GENOMIC DNA]</scope>
    <source>
        <strain evidence="4 5">NST_G2</strain>
    </source>
</reference>
<evidence type="ECO:0000259" key="3">
    <source>
        <dbReference type="PROSITE" id="PS51864"/>
    </source>
</evidence>
<dbReference type="Gene3D" id="3.40.390.10">
    <property type="entry name" value="Collagenase (Catalytic Domain)"/>
    <property type="match status" value="1"/>
</dbReference>
<dbReference type="InterPro" id="IPR024079">
    <property type="entry name" value="MetalloPept_cat_dom_sf"/>
</dbReference>
<sequence length="189" mass="21397">GRQYYRTEISIGSDCASVGIILHEIGHAIGFWHEHTRPDRDAFVKIHWDQIDGQYRRNFNLKNSGEIDSLGEPYDYDSIMHYGRNSFAKSKDSETITPKAGMAAIGQRKGLSPGDIRQTNKLYRCDCKCTSARFCCFFLLNILSLFNWQALDGASHKICYCIHIGSFCAFPFHSIARTPNCSLKASIKC</sequence>
<feature type="binding site" evidence="1">
    <location>
        <position position="27"/>
    </location>
    <ligand>
        <name>Zn(2+)</name>
        <dbReference type="ChEBI" id="CHEBI:29105"/>
        <note>catalytic</note>
    </ligand>
</feature>
<dbReference type="EC" id="3.4.24.-" evidence="2"/>